<evidence type="ECO:0000313" key="3">
    <source>
        <dbReference type="Proteomes" id="UP000306145"/>
    </source>
</evidence>
<feature type="compositionally biased region" description="Basic and acidic residues" evidence="1">
    <location>
        <begin position="1"/>
        <end position="24"/>
    </location>
</feature>
<accession>A0A5C4QVG0</accession>
<gene>
    <name evidence="2" type="ORF">FHG89_09850</name>
</gene>
<dbReference type="Proteomes" id="UP000306145">
    <property type="component" value="Unassembled WGS sequence"/>
</dbReference>
<organism evidence="2 3">
    <name type="scientific">Micromonospora orduensis</name>
    <dbReference type="NCBI Taxonomy" id="1420891"/>
    <lineage>
        <taxon>Bacteria</taxon>
        <taxon>Bacillati</taxon>
        <taxon>Actinomycetota</taxon>
        <taxon>Actinomycetes</taxon>
        <taxon>Micromonosporales</taxon>
        <taxon>Micromonosporaceae</taxon>
        <taxon>Micromonospora</taxon>
    </lineage>
</organism>
<dbReference type="AlphaFoldDB" id="A0A5C4QVG0"/>
<name>A0A5C4QVG0_9ACTN</name>
<evidence type="ECO:0000313" key="2">
    <source>
        <dbReference type="EMBL" id="TNH30011.1"/>
    </source>
</evidence>
<proteinExistence type="predicted"/>
<dbReference type="EMBL" id="VDFY01000122">
    <property type="protein sequence ID" value="TNH30011.1"/>
    <property type="molecule type" value="Genomic_DNA"/>
</dbReference>
<feature type="non-terminal residue" evidence="2">
    <location>
        <position position="183"/>
    </location>
</feature>
<feature type="compositionally biased region" description="Low complexity" evidence="1">
    <location>
        <begin position="34"/>
        <end position="55"/>
    </location>
</feature>
<feature type="compositionally biased region" description="Polar residues" evidence="1">
    <location>
        <begin position="106"/>
        <end position="117"/>
    </location>
</feature>
<reference evidence="2 3" key="1">
    <citation type="submission" date="2019-06" db="EMBL/GenBank/DDBJ databases">
        <title>Micromonospora ordensis sp. nov., isolated from deep marine sediment.</title>
        <authorList>
            <person name="Veyisoglu A."/>
            <person name="Carro L."/>
            <person name="Klenk H.-P."/>
            <person name="Sahin N."/>
        </authorList>
    </citation>
    <scope>NUCLEOTIDE SEQUENCE [LARGE SCALE GENOMIC DNA]</scope>
    <source>
        <strain evidence="2 3">S2509</strain>
    </source>
</reference>
<protein>
    <submittedName>
        <fullName evidence="2">Uncharacterized protein</fullName>
    </submittedName>
</protein>
<comment type="caution">
    <text evidence="2">The sequence shown here is derived from an EMBL/GenBank/DDBJ whole genome shotgun (WGS) entry which is preliminary data.</text>
</comment>
<keyword evidence="3" id="KW-1185">Reference proteome</keyword>
<feature type="compositionally biased region" description="Pro residues" evidence="1">
    <location>
        <begin position="173"/>
        <end position="183"/>
    </location>
</feature>
<sequence>MAEQKDPAETVDPVVDRADPRETGVTDSTTGPEASSSDDAGSTDAGSTDDGSTDAPAPDAGKATSPDAEQAASPDIQAETPAPVRARATVPTAGALPGDLPVPASATATTYRATGSASPAAVPLPGQRDGSSTPAARASATVPGSSRVAAGAMGTPDSRASTPAVYRSGPVNTEPPEPAQPPE</sequence>
<evidence type="ECO:0000256" key="1">
    <source>
        <dbReference type="SAM" id="MobiDB-lite"/>
    </source>
</evidence>
<feature type="region of interest" description="Disordered" evidence="1">
    <location>
        <begin position="1"/>
        <end position="183"/>
    </location>
</feature>